<dbReference type="Ensembl" id="ENSVURT00010022648.1">
    <property type="protein sequence ID" value="ENSVURP00010019890.1"/>
    <property type="gene ID" value="ENSVURG00010015212.1"/>
</dbReference>
<organism evidence="1 2">
    <name type="scientific">Vombatus ursinus</name>
    <name type="common">Common wombat</name>
    <dbReference type="NCBI Taxonomy" id="29139"/>
    <lineage>
        <taxon>Eukaryota</taxon>
        <taxon>Metazoa</taxon>
        <taxon>Chordata</taxon>
        <taxon>Craniata</taxon>
        <taxon>Vertebrata</taxon>
        <taxon>Euteleostomi</taxon>
        <taxon>Mammalia</taxon>
        <taxon>Metatheria</taxon>
        <taxon>Diprotodontia</taxon>
        <taxon>Vombatidae</taxon>
        <taxon>Vombatus</taxon>
    </lineage>
</organism>
<reference evidence="1" key="3">
    <citation type="submission" date="2025-09" db="UniProtKB">
        <authorList>
            <consortium name="Ensembl"/>
        </authorList>
    </citation>
    <scope>IDENTIFICATION</scope>
</reference>
<reference evidence="1" key="2">
    <citation type="submission" date="2025-08" db="UniProtKB">
        <authorList>
            <consortium name="Ensembl"/>
        </authorList>
    </citation>
    <scope>IDENTIFICATION</scope>
</reference>
<protein>
    <recommendedName>
        <fullName evidence="3">ATP synthase membrane subunit 6.8PL</fullName>
    </recommendedName>
</protein>
<evidence type="ECO:0008006" key="3">
    <source>
        <dbReference type="Google" id="ProtNLM"/>
    </source>
</evidence>
<evidence type="ECO:0000313" key="2">
    <source>
        <dbReference type="Proteomes" id="UP000314987"/>
    </source>
</evidence>
<dbReference type="GeneTree" id="ENSGT00390000016760"/>
<accession>A0A4X2LDR7</accession>
<proteinExistence type="predicted"/>
<dbReference type="Pfam" id="PF08039">
    <property type="entry name" value="Mit_proteolip"/>
    <property type="match status" value="1"/>
</dbReference>
<reference evidence="2" key="1">
    <citation type="submission" date="2018-12" db="EMBL/GenBank/DDBJ databases">
        <authorList>
            <person name="Yazar S."/>
        </authorList>
    </citation>
    <scope>NUCLEOTIDE SEQUENCE [LARGE SCALE GENOMIC DNA]</scope>
</reference>
<dbReference type="PANTHER" id="PTHR15233">
    <property type="entry name" value="MITOCHONDRIAL PROTEOLIPID"/>
    <property type="match status" value="1"/>
</dbReference>
<dbReference type="PANTHER" id="PTHR15233:SF1">
    <property type="entry name" value="ATP SYNTHASE SUBUNIT ATP5MJ, MITOCHONDRIAL"/>
    <property type="match status" value="1"/>
</dbReference>
<dbReference type="Proteomes" id="UP000314987">
    <property type="component" value="Unassembled WGS sequence"/>
</dbReference>
<keyword evidence="2" id="KW-1185">Reference proteome</keyword>
<sequence length="66" mass="7775">MLQNFMKNVWTPLKPYYTQVYQEIWIGMGVMGYTVYKIRSADKKNGLPFPSPVHFTEEETEANDIK</sequence>
<dbReference type="GO" id="GO:0005739">
    <property type="term" value="C:mitochondrion"/>
    <property type="evidence" value="ECO:0007669"/>
    <property type="project" value="InterPro"/>
</dbReference>
<dbReference type="InterPro" id="IPR012574">
    <property type="entry name" value="ATP5MJ"/>
</dbReference>
<dbReference type="OMA" id="SIMKNVW"/>
<evidence type="ECO:0000313" key="1">
    <source>
        <dbReference type="Ensembl" id="ENSVURP00010019890.1"/>
    </source>
</evidence>
<name>A0A4X2LDR7_VOMUR</name>
<dbReference type="AlphaFoldDB" id="A0A4X2LDR7"/>
<dbReference type="STRING" id="29139.ENSVURP00010019890"/>